<accession>A0A2U1N169</accession>
<protein>
    <submittedName>
        <fullName evidence="6">Ulp1 protease family, C-terminal catalytic domain-containing protein</fullName>
    </submittedName>
</protein>
<name>A0A2U1N169_ARTAN</name>
<evidence type="ECO:0000256" key="3">
    <source>
        <dbReference type="ARBA" id="ARBA00022801"/>
    </source>
</evidence>
<evidence type="ECO:0000256" key="2">
    <source>
        <dbReference type="ARBA" id="ARBA00022670"/>
    </source>
</evidence>
<sequence>MINDKLSSISREKVELEDLLKNANTEFPNDEDVLELYKKYGAVFKETIVLEDVHVDDFDPEDRQDDGSNDRRKKDDDGAKKDVGVDKVVSENVDVASKGVGAKKDGDNVEENIIERVLSEEPILSQESYTQWIEGNIDWIGEPVNTDCPRTPERVVTCSSPKKRIAKPSSYMSSPYENKQTKVIALLKRIEFELGNSLFAMQGDKMETVFQTRAGDHEVSAVRLKMETLAPSLWMYNNVVDAWGAILNYEESAKKNPSPKKKPKKDPVTKRHFFPTGCIIEAMVQGTIGKGEQWDIFSAEISAHLKNVDASKFLAEIELAFFPIQVSGHFYVAVFNLKKSPTSMVILDNSPHTYAVKYKDACDLLKEFFARFLLEHKHPKADNVMNVKGRVLHPKWKTNNNHVDCGVFAMIHMESYAGEPIKDWDVGLCQESDMQVSLLRRMRFKIATKILLHELNLHSQKIYDLAFQFQEIEEQNRISTIVNAIKNRADRDPEKVVRKDVLKPNKQMSLRDCVLMVVN</sequence>
<reference evidence="6 7" key="1">
    <citation type="journal article" date="2018" name="Mol. Plant">
        <title>The genome of Artemisia annua provides insight into the evolution of Asteraceae family and artemisinin biosynthesis.</title>
        <authorList>
            <person name="Shen Q."/>
            <person name="Zhang L."/>
            <person name="Liao Z."/>
            <person name="Wang S."/>
            <person name="Yan T."/>
            <person name="Shi P."/>
            <person name="Liu M."/>
            <person name="Fu X."/>
            <person name="Pan Q."/>
            <person name="Wang Y."/>
            <person name="Lv Z."/>
            <person name="Lu X."/>
            <person name="Zhang F."/>
            <person name="Jiang W."/>
            <person name="Ma Y."/>
            <person name="Chen M."/>
            <person name="Hao X."/>
            <person name="Li L."/>
            <person name="Tang Y."/>
            <person name="Lv G."/>
            <person name="Zhou Y."/>
            <person name="Sun X."/>
            <person name="Brodelius P.E."/>
            <person name="Rose J.K.C."/>
            <person name="Tang K."/>
        </authorList>
    </citation>
    <scope>NUCLEOTIDE SEQUENCE [LARGE SCALE GENOMIC DNA]</scope>
    <source>
        <strain evidence="7">cv. Huhao1</strain>
        <tissue evidence="6">Leaf</tissue>
    </source>
</reference>
<gene>
    <name evidence="6" type="ORF">CTI12_AA321890</name>
</gene>
<evidence type="ECO:0000313" key="6">
    <source>
        <dbReference type="EMBL" id="PWA67184.1"/>
    </source>
</evidence>
<feature type="compositionally biased region" description="Basic and acidic residues" evidence="4">
    <location>
        <begin position="65"/>
        <end position="86"/>
    </location>
</feature>
<feature type="domain" description="Ubiquitin-like protease family profile" evidence="5">
    <location>
        <begin position="305"/>
        <end position="435"/>
    </location>
</feature>
<keyword evidence="2 6" id="KW-0645">Protease</keyword>
<dbReference type="Proteomes" id="UP000245207">
    <property type="component" value="Unassembled WGS sequence"/>
</dbReference>
<feature type="region of interest" description="Disordered" evidence="4">
    <location>
        <begin position="58"/>
        <end position="86"/>
    </location>
</feature>
<dbReference type="SUPFAM" id="SSF54001">
    <property type="entry name" value="Cysteine proteinases"/>
    <property type="match status" value="1"/>
</dbReference>
<keyword evidence="3" id="KW-0378">Hydrolase</keyword>
<dbReference type="AlphaFoldDB" id="A0A2U1N169"/>
<dbReference type="Gene3D" id="3.40.395.10">
    <property type="entry name" value="Adenoviral Proteinase, Chain A"/>
    <property type="match status" value="1"/>
</dbReference>
<organism evidence="6 7">
    <name type="scientific">Artemisia annua</name>
    <name type="common">Sweet wormwood</name>
    <dbReference type="NCBI Taxonomy" id="35608"/>
    <lineage>
        <taxon>Eukaryota</taxon>
        <taxon>Viridiplantae</taxon>
        <taxon>Streptophyta</taxon>
        <taxon>Embryophyta</taxon>
        <taxon>Tracheophyta</taxon>
        <taxon>Spermatophyta</taxon>
        <taxon>Magnoliopsida</taxon>
        <taxon>eudicotyledons</taxon>
        <taxon>Gunneridae</taxon>
        <taxon>Pentapetalae</taxon>
        <taxon>asterids</taxon>
        <taxon>campanulids</taxon>
        <taxon>Asterales</taxon>
        <taxon>Asteraceae</taxon>
        <taxon>Asteroideae</taxon>
        <taxon>Anthemideae</taxon>
        <taxon>Artemisiinae</taxon>
        <taxon>Artemisia</taxon>
    </lineage>
</organism>
<dbReference type="InterPro" id="IPR003653">
    <property type="entry name" value="Peptidase_C48_C"/>
</dbReference>
<keyword evidence="7" id="KW-1185">Reference proteome</keyword>
<comment type="caution">
    <text evidence="6">The sequence shown here is derived from an EMBL/GenBank/DDBJ whole genome shotgun (WGS) entry which is preliminary data.</text>
</comment>
<proteinExistence type="inferred from homology"/>
<evidence type="ECO:0000313" key="7">
    <source>
        <dbReference type="Proteomes" id="UP000245207"/>
    </source>
</evidence>
<evidence type="ECO:0000256" key="4">
    <source>
        <dbReference type="SAM" id="MobiDB-lite"/>
    </source>
</evidence>
<evidence type="ECO:0000259" key="5">
    <source>
        <dbReference type="Pfam" id="PF02902"/>
    </source>
</evidence>
<dbReference type="GO" id="GO:0008234">
    <property type="term" value="F:cysteine-type peptidase activity"/>
    <property type="evidence" value="ECO:0007669"/>
    <property type="project" value="InterPro"/>
</dbReference>
<dbReference type="GO" id="GO:0006508">
    <property type="term" value="P:proteolysis"/>
    <property type="evidence" value="ECO:0007669"/>
    <property type="project" value="UniProtKB-KW"/>
</dbReference>
<dbReference type="EMBL" id="PKPP01003882">
    <property type="protein sequence ID" value="PWA67184.1"/>
    <property type="molecule type" value="Genomic_DNA"/>
</dbReference>
<dbReference type="InterPro" id="IPR038765">
    <property type="entry name" value="Papain-like_cys_pep_sf"/>
</dbReference>
<evidence type="ECO:0000256" key="1">
    <source>
        <dbReference type="ARBA" id="ARBA00005234"/>
    </source>
</evidence>
<comment type="similarity">
    <text evidence="1">Belongs to the peptidase C48 family.</text>
</comment>
<dbReference type="Pfam" id="PF02902">
    <property type="entry name" value="Peptidase_C48"/>
    <property type="match status" value="1"/>
</dbReference>